<reference evidence="2" key="2">
    <citation type="journal article" date="2023" name="IMA Fungus">
        <title>Comparative genomic study of the Penicillium genus elucidates a diverse pangenome and 15 lateral gene transfer events.</title>
        <authorList>
            <person name="Petersen C."/>
            <person name="Sorensen T."/>
            <person name="Nielsen M.R."/>
            <person name="Sondergaard T.E."/>
            <person name="Sorensen J.L."/>
            <person name="Fitzpatrick D.A."/>
            <person name="Frisvad J.C."/>
            <person name="Nielsen K.L."/>
        </authorList>
    </citation>
    <scope>NUCLEOTIDE SEQUENCE</scope>
    <source>
        <strain evidence="2">IBT 22155</strain>
    </source>
</reference>
<name>A0A9W9GJP7_9EURO</name>
<reference evidence="2" key="1">
    <citation type="submission" date="2022-11" db="EMBL/GenBank/DDBJ databases">
        <authorList>
            <person name="Petersen C."/>
        </authorList>
    </citation>
    <scope>NUCLEOTIDE SEQUENCE</scope>
    <source>
        <strain evidence="2">IBT 22155</strain>
    </source>
</reference>
<dbReference type="AlphaFoldDB" id="A0A9W9GJP7"/>
<accession>A0A9W9GJP7</accession>
<dbReference type="GeneID" id="81408984"/>
<dbReference type="OrthoDB" id="2663223at2759"/>
<proteinExistence type="predicted"/>
<comment type="caution">
    <text evidence="2">The sequence shown here is derived from an EMBL/GenBank/DDBJ whole genome shotgun (WGS) entry which is preliminary data.</text>
</comment>
<keyword evidence="3" id="KW-1185">Reference proteome</keyword>
<organism evidence="2 3">
    <name type="scientific">Penicillium bovifimosum</name>
    <dbReference type="NCBI Taxonomy" id="126998"/>
    <lineage>
        <taxon>Eukaryota</taxon>
        <taxon>Fungi</taxon>
        <taxon>Dikarya</taxon>
        <taxon>Ascomycota</taxon>
        <taxon>Pezizomycotina</taxon>
        <taxon>Eurotiomycetes</taxon>
        <taxon>Eurotiomycetidae</taxon>
        <taxon>Eurotiales</taxon>
        <taxon>Aspergillaceae</taxon>
        <taxon>Penicillium</taxon>
    </lineage>
</organism>
<feature type="compositionally biased region" description="Polar residues" evidence="1">
    <location>
        <begin position="270"/>
        <end position="282"/>
    </location>
</feature>
<dbReference type="RefSeq" id="XP_056517613.1">
    <property type="nucleotide sequence ID" value="XM_056669814.1"/>
</dbReference>
<protein>
    <submittedName>
        <fullName evidence="2">Uncharacterized protein</fullName>
    </submittedName>
</protein>
<dbReference type="Proteomes" id="UP001149079">
    <property type="component" value="Unassembled WGS sequence"/>
</dbReference>
<sequence>MAALDRRHRVAAKMERVWEYMDPEKSESEIYKIPTEWIYSEYPRPCDVKEGVTQTSDLKGEDFTEYRERVALYKDGQVLGEATVAAISRMKRYIRQCLHPDWHGILSGLSSPYDQLVRLKQQFAPRRNTRVQDLRNDLLRRATRVEELRNDWRRMIDSPMNKTSLQRWLKNWHNLYDKAKAAGVPDVCYTSSQYPPDSMAIRDFLRAVQAQDPYFANMWRQRLTDWEDLWRSKATTESWTPPPVADRNAMDFHRVVSHYGDYRHVQSQTLGGGSSMASTTTLKGKPSGNRNKSMRCLCGGKGHEWRYCREVNWTLRSPNFKTTASKMMVIEENLKKASPQVQEEVAAIMMTDPVGVLRM</sequence>
<evidence type="ECO:0000256" key="1">
    <source>
        <dbReference type="SAM" id="MobiDB-lite"/>
    </source>
</evidence>
<gene>
    <name evidence="2" type="ORF">N7515_009070</name>
</gene>
<dbReference type="EMBL" id="JAPQKL010000007">
    <property type="protein sequence ID" value="KAJ5121109.1"/>
    <property type="molecule type" value="Genomic_DNA"/>
</dbReference>
<evidence type="ECO:0000313" key="2">
    <source>
        <dbReference type="EMBL" id="KAJ5121109.1"/>
    </source>
</evidence>
<feature type="region of interest" description="Disordered" evidence="1">
    <location>
        <begin position="270"/>
        <end position="290"/>
    </location>
</feature>
<evidence type="ECO:0000313" key="3">
    <source>
        <dbReference type="Proteomes" id="UP001149079"/>
    </source>
</evidence>